<reference evidence="4 5" key="1">
    <citation type="journal article" date="2018" name="Nat. Ecol. Evol.">
        <title>Genomic signatures of mitonuclear coevolution across populations of Tigriopus californicus.</title>
        <authorList>
            <person name="Barreto F.S."/>
            <person name="Watson E.T."/>
            <person name="Lima T.G."/>
            <person name="Willett C.S."/>
            <person name="Edmands S."/>
            <person name="Li W."/>
            <person name="Burton R.S."/>
        </authorList>
    </citation>
    <scope>NUCLEOTIDE SEQUENCE [LARGE SCALE GENOMIC DNA]</scope>
    <source>
        <strain evidence="4 5">San Diego</strain>
    </source>
</reference>
<feature type="region of interest" description="Disordered" evidence="3">
    <location>
        <begin position="1"/>
        <end position="130"/>
    </location>
</feature>
<evidence type="ECO:0000313" key="4">
    <source>
        <dbReference type="EMBL" id="TRY64380.1"/>
    </source>
</evidence>
<gene>
    <name evidence="4" type="ORF">TCAL_15218</name>
</gene>
<dbReference type="STRING" id="6832.A0A553NG14"/>
<evidence type="ECO:0000256" key="3">
    <source>
        <dbReference type="SAM" id="MobiDB-lite"/>
    </source>
</evidence>
<dbReference type="GO" id="GO:0005778">
    <property type="term" value="C:peroxisomal membrane"/>
    <property type="evidence" value="ECO:0007669"/>
    <property type="project" value="TreeGrafter"/>
</dbReference>
<dbReference type="Pfam" id="PF04614">
    <property type="entry name" value="Pex19"/>
    <property type="match status" value="1"/>
</dbReference>
<feature type="compositionally biased region" description="Basic and acidic residues" evidence="3">
    <location>
        <begin position="13"/>
        <end position="25"/>
    </location>
</feature>
<protein>
    <recommendedName>
        <fullName evidence="2">Peroxin-19</fullName>
    </recommendedName>
</protein>
<organism evidence="4 5">
    <name type="scientific">Tigriopus californicus</name>
    <name type="common">Marine copepod</name>
    <dbReference type="NCBI Taxonomy" id="6832"/>
    <lineage>
        <taxon>Eukaryota</taxon>
        <taxon>Metazoa</taxon>
        <taxon>Ecdysozoa</taxon>
        <taxon>Arthropoda</taxon>
        <taxon>Crustacea</taxon>
        <taxon>Multicrustacea</taxon>
        <taxon>Hexanauplia</taxon>
        <taxon>Copepoda</taxon>
        <taxon>Harpacticoida</taxon>
        <taxon>Harpacticidae</taxon>
        <taxon>Tigriopus</taxon>
    </lineage>
</organism>
<dbReference type="PANTHER" id="PTHR12774:SF2">
    <property type="entry name" value="PEROXISOMAL BIOGENESIS FACTOR 19"/>
    <property type="match status" value="1"/>
</dbReference>
<sequence>MDQPEAGSRVKYAARDRPSVHHGTPDHSILSFASSDPSHGDPSVCGSRALASVCPFESERPLSPSPWSQAMTSKAVRPADQASDDELNDLLDEALHDFQPLPEIQVSSLPSSPDEPDETPDRPGIVPPNSFVDASAFAAASQGRQLPASALQRGLRVNEPVSPPPNSWVEGGGFFPPNVGAGGGSDGDLAALFDRMKLLCQTAGDPAPGPGPDSGPAVLPMMEAVMQSLLSKDLLYPAIRDLNEKFPAWLASHRDSLPPGEWQRFHDQYEVTRQLRDIFEADESTHEDPPRFQIVMELMEKIQSLGHPPTDLVGAASEAGPHFDEATLESALGHPDQCKMS</sequence>
<dbReference type="InterPro" id="IPR038322">
    <property type="entry name" value="Pex19_C_sf"/>
</dbReference>
<dbReference type="PANTHER" id="PTHR12774">
    <property type="entry name" value="PEROXISOMAL BIOGENESIS FACTOR 19"/>
    <property type="match status" value="1"/>
</dbReference>
<name>A0A553NG14_TIGCA</name>
<comment type="caution">
    <text evidence="4">The sequence shown here is derived from an EMBL/GenBank/DDBJ whole genome shotgun (WGS) entry which is preliminary data.</text>
</comment>
<dbReference type="AlphaFoldDB" id="A0A553NG14"/>
<dbReference type="GO" id="GO:0045046">
    <property type="term" value="P:protein import into peroxisome membrane"/>
    <property type="evidence" value="ECO:0007669"/>
    <property type="project" value="TreeGrafter"/>
</dbReference>
<dbReference type="Proteomes" id="UP000318571">
    <property type="component" value="Chromosome 10"/>
</dbReference>
<dbReference type="GO" id="GO:0033328">
    <property type="term" value="F:peroxisome membrane targeting sequence binding"/>
    <property type="evidence" value="ECO:0007669"/>
    <property type="project" value="TreeGrafter"/>
</dbReference>
<proteinExistence type="inferred from homology"/>
<evidence type="ECO:0000256" key="2">
    <source>
        <dbReference type="ARBA" id="ARBA00029688"/>
    </source>
</evidence>
<dbReference type="EMBL" id="VCGU01000458">
    <property type="protein sequence ID" value="TRY64380.1"/>
    <property type="molecule type" value="Genomic_DNA"/>
</dbReference>
<dbReference type="InterPro" id="IPR006708">
    <property type="entry name" value="Pex19"/>
</dbReference>
<evidence type="ECO:0000313" key="5">
    <source>
        <dbReference type="Proteomes" id="UP000318571"/>
    </source>
</evidence>
<feature type="compositionally biased region" description="Acidic residues" evidence="3">
    <location>
        <begin position="82"/>
        <end position="92"/>
    </location>
</feature>
<accession>A0A553NG14</accession>
<keyword evidence="5" id="KW-1185">Reference proteome</keyword>
<dbReference type="Gene3D" id="1.20.120.900">
    <property type="entry name" value="Pex19, mPTS binding domain"/>
    <property type="match status" value="1"/>
</dbReference>
<comment type="similarity">
    <text evidence="1">Belongs to the peroxin-19 family.</text>
</comment>
<evidence type="ECO:0000256" key="1">
    <source>
        <dbReference type="ARBA" id="ARBA00006326"/>
    </source>
</evidence>